<evidence type="ECO:0000313" key="3">
    <source>
        <dbReference type="EMBL" id="MBD0822482.1"/>
    </source>
</evidence>
<evidence type="ECO:0000313" key="4">
    <source>
        <dbReference type="Proteomes" id="UP000621516"/>
    </source>
</evidence>
<keyword evidence="1" id="KW-0732">Signal</keyword>
<gene>
    <name evidence="3" type="ORF">ICJ85_00465</name>
</gene>
<dbReference type="Gene3D" id="2.40.128.270">
    <property type="match status" value="1"/>
</dbReference>
<dbReference type="InterPro" id="IPR005184">
    <property type="entry name" value="DUF306_Meta_HslJ"/>
</dbReference>
<evidence type="ECO:0000259" key="2">
    <source>
        <dbReference type="Pfam" id="PF03724"/>
    </source>
</evidence>
<dbReference type="PROSITE" id="PS51257">
    <property type="entry name" value="PROKAR_LIPOPROTEIN"/>
    <property type="match status" value="1"/>
</dbReference>
<dbReference type="PANTHER" id="PTHR35535">
    <property type="entry name" value="HEAT SHOCK PROTEIN HSLJ"/>
    <property type="match status" value="1"/>
</dbReference>
<dbReference type="EMBL" id="JACVXD010000001">
    <property type="protein sequence ID" value="MBD0822482.1"/>
    <property type="molecule type" value="Genomic_DNA"/>
</dbReference>
<dbReference type="InterPro" id="IPR053147">
    <property type="entry name" value="Hsp_HslJ-like"/>
</dbReference>
<reference evidence="3 4" key="1">
    <citation type="journal article" date="2018" name="J. Microbiol.">
        <title>Aestuariibaculum marinum sp. nov., a marine bacterium isolated from seawater in South Korea.</title>
        <authorList>
            <person name="Choi J."/>
            <person name="Lee D."/>
            <person name="Jang J.H."/>
            <person name="Cha S."/>
            <person name="Seo T."/>
        </authorList>
    </citation>
    <scope>NUCLEOTIDE SEQUENCE [LARGE SCALE GENOMIC DNA]</scope>
    <source>
        <strain evidence="3 4">IP7</strain>
    </source>
</reference>
<sequence>MKHLTLSFCIASLLLFFSCKTSQSTSDALFDTQWELEYVTGPRIAFEALYPNKKPQITFNKEDGKVMGNNGCNGYSADYTLEGNKLSFGEPGPSTLMFCEGGGEAVFLKTMKKIEAYSIDADGKLNLMMGDLPMMRFKKITR</sequence>
<dbReference type="AlphaFoldDB" id="A0A8J6PY82"/>
<organism evidence="3 4">
    <name type="scientific">Aestuariibaculum marinum</name>
    <dbReference type="NCBI Taxonomy" id="2683592"/>
    <lineage>
        <taxon>Bacteria</taxon>
        <taxon>Pseudomonadati</taxon>
        <taxon>Bacteroidota</taxon>
        <taxon>Flavobacteriia</taxon>
        <taxon>Flavobacteriales</taxon>
        <taxon>Flavobacteriaceae</taxon>
    </lineage>
</organism>
<dbReference type="RefSeq" id="WP_188221805.1">
    <property type="nucleotide sequence ID" value="NZ_JACVXD010000001.1"/>
</dbReference>
<accession>A0A8J6PY82</accession>
<feature type="domain" description="DUF306" evidence="2">
    <location>
        <begin position="28"/>
        <end position="137"/>
    </location>
</feature>
<name>A0A8J6PY82_9FLAO</name>
<dbReference type="Pfam" id="PF03724">
    <property type="entry name" value="META"/>
    <property type="match status" value="1"/>
</dbReference>
<feature type="signal peptide" evidence="1">
    <location>
        <begin position="1"/>
        <end position="24"/>
    </location>
</feature>
<feature type="chain" id="PRO_5035318026" evidence="1">
    <location>
        <begin position="25"/>
        <end position="142"/>
    </location>
</feature>
<evidence type="ECO:0000256" key="1">
    <source>
        <dbReference type="SAM" id="SignalP"/>
    </source>
</evidence>
<proteinExistence type="predicted"/>
<comment type="caution">
    <text evidence="3">The sequence shown here is derived from an EMBL/GenBank/DDBJ whole genome shotgun (WGS) entry which is preliminary data.</text>
</comment>
<protein>
    <submittedName>
        <fullName evidence="3">META domain-containing protein</fullName>
    </submittedName>
</protein>
<keyword evidence="4" id="KW-1185">Reference proteome</keyword>
<dbReference type="InterPro" id="IPR038670">
    <property type="entry name" value="HslJ-like_sf"/>
</dbReference>
<dbReference type="PANTHER" id="PTHR35535:SF2">
    <property type="entry name" value="DUF306 DOMAIN-CONTAINING PROTEIN"/>
    <property type="match status" value="1"/>
</dbReference>
<dbReference type="Proteomes" id="UP000621516">
    <property type="component" value="Unassembled WGS sequence"/>
</dbReference>